<sequence>MKPHERQPQIEAIIRCEGEVSVEMLAQRFAVSSETIRRDLGVLAQIGRIQKVHGGARRPQLIREPSHDERATAATAAKAAIGRRLAATVEPGETLFIDTGSTTLAAAEALAAIPNLTVITNSCRLAERLARASADAAIHLLGGRYGLDNAQTTGIAVIEQLQAFRADRAILTVAALDPQEGAMDASLDEAQIARAMVRNARSVTILADSTKFGRHAAFAVCGTRDIDLVISDDSLDKAHREALQERGVELWT</sequence>
<accession>A0ABS6JCF3</accession>
<dbReference type="PROSITE" id="PS00894">
    <property type="entry name" value="HTH_DEOR_1"/>
    <property type="match status" value="1"/>
</dbReference>
<evidence type="ECO:0000313" key="5">
    <source>
        <dbReference type="EMBL" id="MBU9700050.1"/>
    </source>
</evidence>
<feature type="domain" description="HTH deoR-type" evidence="4">
    <location>
        <begin position="3"/>
        <end position="58"/>
    </location>
</feature>
<dbReference type="EMBL" id="JAAATX020000017">
    <property type="protein sequence ID" value="MBU9700050.1"/>
    <property type="molecule type" value="Genomic_DNA"/>
</dbReference>
<dbReference type="InterPro" id="IPR036388">
    <property type="entry name" value="WH-like_DNA-bd_sf"/>
</dbReference>
<dbReference type="InterPro" id="IPR014036">
    <property type="entry name" value="DeoR-like_C"/>
</dbReference>
<dbReference type="PANTHER" id="PTHR30363">
    <property type="entry name" value="HTH-TYPE TRANSCRIPTIONAL REGULATOR SRLR-RELATED"/>
    <property type="match status" value="1"/>
</dbReference>
<comment type="caution">
    <text evidence="5">The sequence shown here is derived from an EMBL/GenBank/DDBJ whole genome shotgun (WGS) entry which is preliminary data.</text>
</comment>
<dbReference type="Pfam" id="PF08220">
    <property type="entry name" value="HTH_DeoR"/>
    <property type="match status" value="1"/>
</dbReference>
<keyword evidence="6" id="KW-1185">Reference proteome</keyword>
<dbReference type="SUPFAM" id="SSF46785">
    <property type="entry name" value="Winged helix' DNA-binding domain"/>
    <property type="match status" value="1"/>
</dbReference>
<keyword evidence="1" id="KW-0805">Transcription regulation</keyword>
<dbReference type="InterPro" id="IPR037171">
    <property type="entry name" value="NagB/RpiA_transferase-like"/>
</dbReference>
<dbReference type="InterPro" id="IPR050313">
    <property type="entry name" value="Carb_Metab_HTH_regulators"/>
</dbReference>
<keyword evidence="3" id="KW-0804">Transcription</keyword>
<dbReference type="Proteomes" id="UP000731907">
    <property type="component" value="Unassembled WGS sequence"/>
</dbReference>
<organism evidence="5 6">
    <name type="scientific">Paragemmobacter amnigenus</name>
    <dbReference type="NCBI Taxonomy" id="2852097"/>
    <lineage>
        <taxon>Bacteria</taxon>
        <taxon>Pseudomonadati</taxon>
        <taxon>Pseudomonadota</taxon>
        <taxon>Alphaproteobacteria</taxon>
        <taxon>Rhodobacterales</taxon>
        <taxon>Paracoccaceae</taxon>
        <taxon>Paragemmobacter</taxon>
    </lineage>
</organism>
<dbReference type="SMART" id="SM01134">
    <property type="entry name" value="DeoRC"/>
    <property type="match status" value="1"/>
</dbReference>
<dbReference type="RefSeq" id="WP_161764102.1">
    <property type="nucleotide sequence ID" value="NZ_JAAATX020000017.1"/>
</dbReference>
<name>A0ABS6JCF3_9RHOB</name>
<gene>
    <name evidence="5" type="ORF">GU927_019585</name>
</gene>
<dbReference type="SUPFAM" id="SSF100950">
    <property type="entry name" value="NagB/RpiA/CoA transferase-like"/>
    <property type="match status" value="1"/>
</dbReference>
<proteinExistence type="predicted"/>
<keyword evidence="2 5" id="KW-0238">DNA-binding</keyword>
<dbReference type="PRINTS" id="PR00037">
    <property type="entry name" value="HTHLACR"/>
</dbReference>
<evidence type="ECO:0000256" key="2">
    <source>
        <dbReference type="ARBA" id="ARBA00023125"/>
    </source>
</evidence>
<dbReference type="InterPro" id="IPR036390">
    <property type="entry name" value="WH_DNA-bd_sf"/>
</dbReference>
<dbReference type="InterPro" id="IPR001034">
    <property type="entry name" value="DeoR_HTH"/>
</dbReference>
<dbReference type="PANTHER" id="PTHR30363:SF44">
    <property type="entry name" value="AGA OPERON TRANSCRIPTIONAL REPRESSOR-RELATED"/>
    <property type="match status" value="1"/>
</dbReference>
<evidence type="ECO:0000256" key="1">
    <source>
        <dbReference type="ARBA" id="ARBA00023015"/>
    </source>
</evidence>
<dbReference type="Gene3D" id="1.10.10.10">
    <property type="entry name" value="Winged helix-like DNA-binding domain superfamily/Winged helix DNA-binding domain"/>
    <property type="match status" value="1"/>
</dbReference>
<reference evidence="5 6" key="1">
    <citation type="submission" date="2021-06" db="EMBL/GenBank/DDBJ databases">
        <title>Rhodobacteraceae bacterium strain HSP-20.</title>
        <authorList>
            <person name="Chen W.-M."/>
        </authorList>
    </citation>
    <scope>NUCLEOTIDE SEQUENCE [LARGE SCALE GENOMIC DNA]</scope>
    <source>
        <strain evidence="5 6">HSP-20</strain>
    </source>
</reference>
<dbReference type="GO" id="GO:0003677">
    <property type="term" value="F:DNA binding"/>
    <property type="evidence" value="ECO:0007669"/>
    <property type="project" value="UniProtKB-KW"/>
</dbReference>
<dbReference type="PROSITE" id="PS51000">
    <property type="entry name" value="HTH_DEOR_2"/>
    <property type="match status" value="1"/>
</dbReference>
<evidence type="ECO:0000259" key="4">
    <source>
        <dbReference type="PROSITE" id="PS51000"/>
    </source>
</evidence>
<evidence type="ECO:0000313" key="6">
    <source>
        <dbReference type="Proteomes" id="UP000731907"/>
    </source>
</evidence>
<protein>
    <submittedName>
        <fullName evidence="5">DeoR/GlpR family DNA-binding transcription regulator</fullName>
    </submittedName>
</protein>
<dbReference type="Gene3D" id="3.40.50.1360">
    <property type="match status" value="1"/>
</dbReference>
<evidence type="ECO:0000256" key="3">
    <source>
        <dbReference type="ARBA" id="ARBA00023163"/>
    </source>
</evidence>
<dbReference type="SMART" id="SM00420">
    <property type="entry name" value="HTH_DEOR"/>
    <property type="match status" value="1"/>
</dbReference>
<dbReference type="InterPro" id="IPR018356">
    <property type="entry name" value="Tscrpt_reg_HTH_DeoR_CS"/>
</dbReference>
<dbReference type="Pfam" id="PF00455">
    <property type="entry name" value="DeoRC"/>
    <property type="match status" value="1"/>
</dbReference>